<dbReference type="EC" id="3.1.1.47" evidence="4"/>
<evidence type="ECO:0000256" key="1">
    <source>
        <dbReference type="ARBA" id="ARBA00022801"/>
    </source>
</evidence>
<dbReference type="PANTHER" id="PTHR10272">
    <property type="entry name" value="PLATELET-ACTIVATING FACTOR ACETYLHYDROLASE"/>
    <property type="match status" value="1"/>
</dbReference>
<evidence type="ECO:0000256" key="3">
    <source>
        <dbReference type="ARBA" id="ARBA00023098"/>
    </source>
</evidence>
<dbReference type="InterPro" id="IPR029058">
    <property type="entry name" value="AB_hydrolase_fold"/>
</dbReference>
<evidence type="ECO:0000313" key="8">
    <source>
        <dbReference type="Proteomes" id="UP000243876"/>
    </source>
</evidence>
<proteinExistence type="inferred from homology"/>
<organism evidence="7 8">
    <name type="scientific">Sporidiobolus salmonicolor</name>
    <name type="common">Yeast-like fungus</name>
    <name type="synonym">Sporobolomyces salmonicolor</name>
    <dbReference type="NCBI Taxonomy" id="5005"/>
    <lineage>
        <taxon>Eukaryota</taxon>
        <taxon>Fungi</taxon>
        <taxon>Dikarya</taxon>
        <taxon>Basidiomycota</taxon>
        <taxon>Pucciniomycotina</taxon>
        <taxon>Microbotryomycetes</taxon>
        <taxon>Sporidiobolales</taxon>
        <taxon>Sporidiobolaceae</taxon>
        <taxon>Sporobolomyces</taxon>
    </lineage>
</organism>
<dbReference type="Proteomes" id="UP000243876">
    <property type="component" value="Unassembled WGS sequence"/>
</dbReference>
<evidence type="ECO:0000256" key="5">
    <source>
        <dbReference type="PIRSR" id="PIRSR018169-1"/>
    </source>
</evidence>
<gene>
    <name evidence="7" type="primary">SPOSA6832_00343</name>
</gene>
<name>A0A0D6EG59_SPOSA</name>
<comment type="catalytic activity">
    <reaction evidence="4">
        <text>a 1-O-alkyl-2-acetyl-sn-glycero-3-phosphocholine + H2O = a 1-O-alkyl-sn-glycero-3-phosphocholine + acetate + H(+)</text>
        <dbReference type="Rhea" id="RHEA:17777"/>
        <dbReference type="ChEBI" id="CHEBI:15377"/>
        <dbReference type="ChEBI" id="CHEBI:15378"/>
        <dbReference type="ChEBI" id="CHEBI:30089"/>
        <dbReference type="ChEBI" id="CHEBI:30909"/>
        <dbReference type="ChEBI" id="CHEBI:36707"/>
        <dbReference type="EC" id="3.1.1.47"/>
    </reaction>
</comment>
<dbReference type="SUPFAM" id="SSF53474">
    <property type="entry name" value="alpha/beta-Hydrolases"/>
    <property type="match status" value="1"/>
</dbReference>
<reference evidence="8" key="1">
    <citation type="submission" date="2015-02" db="EMBL/GenBank/DDBJ databases">
        <authorList>
            <person name="Gon?alves P."/>
        </authorList>
    </citation>
    <scope>NUCLEOTIDE SEQUENCE [LARGE SCALE GENOMIC DNA]</scope>
</reference>
<evidence type="ECO:0000256" key="2">
    <source>
        <dbReference type="ARBA" id="ARBA00022963"/>
    </source>
</evidence>
<protein>
    <recommendedName>
        <fullName evidence="4">Putative phospholipase</fullName>
        <ecNumber evidence="4">3.1.1.47</ecNumber>
    </recommendedName>
</protein>
<dbReference type="Gene3D" id="3.40.50.1820">
    <property type="entry name" value="alpha/beta hydrolase"/>
    <property type="match status" value="1"/>
</dbReference>
<keyword evidence="1 4" id="KW-0378">Hydrolase</keyword>
<feature type="region of interest" description="Disordered" evidence="6">
    <location>
        <begin position="485"/>
        <end position="507"/>
    </location>
</feature>
<keyword evidence="3 4" id="KW-0443">Lipid metabolism</keyword>
<dbReference type="PANTHER" id="PTHR10272:SF11">
    <property type="entry name" value="PHOSPHOLIPASE-RELATED"/>
    <property type="match status" value="1"/>
</dbReference>
<dbReference type="Pfam" id="PF03403">
    <property type="entry name" value="PAF-AH_p_II"/>
    <property type="match status" value="2"/>
</dbReference>
<accession>A0A0D6EG59</accession>
<dbReference type="AlphaFoldDB" id="A0A0D6EG59"/>
<feature type="active site" description="Nucleophile" evidence="5">
    <location>
        <position position="310"/>
    </location>
</feature>
<evidence type="ECO:0000313" key="7">
    <source>
        <dbReference type="EMBL" id="CEQ38891.1"/>
    </source>
</evidence>
<keyword evidence="8" id="KW-1185">Reference proteome</keyword>
<feature type="region of interest" description="Disordered" evidence="6">
    <location>
        <begin position="339"/>
        <end position="382"/>
    </location>
</feature>
<feature type="compositionally biased region" description="Low complexity" evidence="6">
    <location>
        <begin position="343"/>
        <end position="382"/>
    </location>
</feature>
<dbReference type="EMBL" id="CENE01000001">
    <property type="protein sequence ID" value="CEQ38891.1"/>
    <property type="molecule type" value="Genomic_DNA"/>
</dbReference>
<dbReference type="PIRSF" id="PIRSF018169">
    <property type="entry name" value="PAF_acetylhydrolase"/>
    <property type="match status" value="1"/>
</dbReference>
<keyword evidence="2 4" id="KW-0442">Lipid degradation</keyword>
<dbReference type="InterPro" id="IPR016715">
    <property type="entry name" value="PAF_acetylhydro_eukaryote"/>
</dbReference>
<evidence type="ECO:0000256" key="6">
    <source>
        <dbReference type="SAM" id="MobiDB-lite"/>
    </source>
</evidence>
<dbReference type="OrthoDB" id="2363873at2759"/>
<sequence>MGLLVKPLPDYSGPYPVSTTDLELPVPVDSPIPREAFSTALLRATNRPALGPIDTVHFTLFYPANPHRRGAGVRQPWVQRPLRQTAKGYARFLGKNEWLVTALVYLLGSSLRLPVQADLPLADKLGDDAQLAAEKQSEAQPERSSAPFVSAVHEKPDTTNPFPVVIFSHGLSGNRTTYSQWCGEIASRGYVVAALEHRDGSGPISVVRLDDEGKEERVVDYIKEADLVYPPSHGSPPPFLTFRAAQLLLRQSEIRFVLEILTRLNAGEGPAVAKQNRRKDLAGDGAVGMWLEGWKGRLGIDRDVSISGHSFGGATTIQLLRAGTFPFARGIALDPWADPIPPASSSSTSPTSSTPAALDLLPSSDRSSEPAAAADPAATAEVDAQDKLDLPAPLLVINSEAFTLWKKHYYVVRALVQSVEGAKGWLMTLVGSIHTSFSDLPSILPLSASRAGARVEPAIAIERIVEACAEFLAGEGTAGEVLGREVREGDEEPTNEGRGEGAKGPLEGVGEMRMQVRGCDGGRGAFLRV</sequence>
<dbReference type="GO" id="GO:0016042">
    <property type="term" value="P:lipid catabolic process"/>
    <property type="evidence" value="ECO:0007669"/>
    <property type="project" value="UniProtKB-KW"/>
</dbReference>
<comment type="similarity">
    <text evidence="4">Belongs to the serine esterase family.</text>
</comment>
<dbReference type="GO" id="GO:0003847">
    <property type="term" value="F:1-alkyl-2-acetylglycerophosphocholine esterase activity"/>
    <property type="evidence" value="ECO:0007669"/>
    <property type="project" value="UniProtKB-UniRule"/>
</dbReference>
<feature type="active site" description="Charge relay system" evidence="5">
    <location>
        <position position="434"/>
    </location>
</feature>
<feature type="active site" description="Charge relay system" evidence="5">
    <location>
        <position position="334"/>
    </location>
</feature>
<evidence type="ECO:0000256" key="4">
    <source>
        <dbReference type="PIRNR" id="PIRNR018169"/>
    </source>
</evidence>